<evidence type="ECO:0000313" key="3">
    <source>
        <dbReference type="Proteomes" id="UP001208935"/>
    </source>
</evidence>
<comment type="caution">
    <text evidence="2">The sequence shown here is derived from an EMBL/GenBank/DDBJ whole genome shotgun (WGS) entry which is preliminary data.</text>
</comment>
<protein>
    <submittedName>
        <fullName evidence="2">IS66 family transposase</fullName>
    </submittedName>
</protein>
<accession>A0ABT3KUD6</accession>
<dbReference type="InterPro" id="IPR004291">
    <property type="entry name" value="Transposase_IS66_central"/>
</dbReference>
<name>A0ABT3KUD6_9BURK</name>
<dbReference type="NCBIfam" id="NF033517">
    <property type="entry name" value="transpos_IS66"/>
    <property type="match status" value="1"/>
</dbReference>
<sequence length="301" mass="33917">MLTPSDTSTLSHEEKDALLQEKDALLEHKDALIGQLVVRVQELVTRIQEFVTQVQEALPVAQAQVQERRQVFDIPVPRHEVTEYRTLSLVCQCGKLHESRFPEKVTEHVQYGPNIRAVAVHLIQGQLLPYARTSELMADLYQLDISPGTLHGWTHEADALLSPSVQAIAQQVSQSPVVHVDESGLRVQAKLQWLHTSVTPTHTWYGVHPKRGIEAVNAFGVLKDYADVLVHDCWAPYWLIQCVHALCNAHLLRELTFLAQSSGQAWPQRMMDMLLAAHRGCERARTQGESQRCRHAKCCVG</sequence>
<feature type="domain" description="Transposase IS66 central" evidence="1">
    <location>
        <begin position="109"/>
        <end position="292"/>
    </location>
</feature>
<dbReference type="InterPro" id="IPR052344">
    <property type="entry name" value="Transposase-related"/>
</dbReference>
<dbReference type="EMBL" id="QZCW01000002">
    <property type="protein sequence ID" value="MCW5321945.1"/>
    <property type="molecule type" value="Genomic_DNA"/>
</dbReference>
<reference evidence="3" key="1">
    <citation type="submission" date="2023-07" db="EMBL/GenBank/DDBJ databases">
        <title>Verminephrobacter genomes.</title>
        <authorList>
            <person name="Lund M.B."/>
        </authorList>
    </citation>
    <scope>NUCLEOTIDE SEQUENCE [LARGE SCALE GENOMIC DNA]</scope>
    <source>
        <strain evidence="3">AtM5-05</strain>
    </source>
</reference>
<organism evidence="2 3">
    <name type="scientific">Verminephrobacter aporrectodeae subsp. tuberculatae</name>
    <dbReference type="NCBI Taxonomy" id="1110392"/>
    <lineage>
        <taxon>Bacteria</taxon>
        <taxon>Pseudomonadati</taxon>
        <taxon>Pseudomonadota</taxon>
        <taxon>Betaproteobacteria</taxon>
        <taxon>Burkholderiales</taxon>
        <taxon>Comamonadaceae</taxon>
        <taxon>Verminephrobacter</taxon>
    </lineage>
</organism>
<gene>
    <name evidence="2" type="ORF">D5039_12525</name>
</gene>
<dbReference type="RefSeq" id="WP_265282405.1">
    <property type="nucleotide sequence ID" value="NZ_QZCW01000002.1"/>
</dbReference>
<dbReference type="Proteomes" id="UP001208935">
    <property type="component" value="Unassembled WGS sequence"/>
</dbReference>
<proteinExistence type="predicted"/>
<dbReference type="PANTHER" id="PTHR33678:SF1">
    <property type="entry name" value="BLL1576 PROTEIN"/>
    <property type="match status" value="1"/>
</dbReference>
<dbReference type="Pfam" id="PF03050">
    <property type="entry name" value="DDE_Tnp_IS66"/>
    <property type="match status" value="1"/>
</dbReference>
<evidence type="ECO:0000259" key="1">
    <source>
        <dbReference type="Pfam" id="PF03050"/>
    </source>
</evidence>
<dbReference type="PANTHER" id="PTHR33678">
    <property type="entry name" value="BLL1576 PROTEIN"/>
    <property type="match status" value="1"/>
</dbReference>
<keyword evidence="3" id="KW-1185">Reference proteome</keyword>
<evidence type="ECO:0000313" key="2">
    <source>
        <dbReference type="EMBL" id="MCW5321945.1"/>
    </source>
</evidence>